<dbReference type="AlphaFoldDB" id="A0A0A9B1F6"/>
<reference evidence="1" key="1">
    <citation type="submission" date="2014-09" db="EMBL/GenBank/DDBJ databases">
        <authorList>
            <person name="Magalhaes I.L.F."/>
            <person name="Oliveira U."/>
            <person name="Santos F.R."/>
            <person name="Vidigal T.H.D.A."/>
            <person name="Brescovit A.D."/>
            <person name="Santos A.J."/>
        </authorList>
    </citation>
    <scope>NUCLEOTIDE SEQUENCE</scope>
    <source>
        <tissue evidence="1">Shoot tissue taken approximately 20 cm above the soil surface</tissue>
    </source>
</reference>
<reference evidence="1" key="2">
    <citation type="journal article" date="2015" name="Data Brief">
        <title>Shoot transcriptome of the giant reed, Arundo donax.</title>
        <authorList>
            <person name="Barrero R.A."/>
            <person name="Guerrero F.D."/>
            <person name="Moolhuijzen P."/>
            <person name="Goolsby J.A."/>
            <person name="Tidwell J."/>
            <person name="Bellgard S.E."/>
            <person name="Bellgard M.I."/>
        </authorList>
    </citation>
    <scope>NUCLEOTIDE SEQUENCE</scope>
    <source>
        <tissue evidence="1">Shoot tissue taken approximately 20 cm above the soil surface</tissue>
    </source>
</reference>
<dbReference type="EMBL" id="GBRH01244773">
    <property type="protein sequence ID" value="JAD53122.1"/>
    <property type="molecule type" value="Transcribed_RNA"/>
</dbReference>
<sequence>MTQQLVIKKFEFQRTNSNSKVALTVI</sequence>
<protein>
    <submittedName>
        <fullName evidence="1">Uncharacterized protein</fullName>
    </submittedName>
</protein>
<accession>A0A0A9B1F6</accession>
<evidence type="ECO:0000313" key="1">
    <source>
        <dbReference type="EMBL" id="JAD53122.1"/>
    </source>
</evidence>
<organism evidence="1">
    <name type="scientific">Arundo donax</name>
    <name type="common">Giant reed</name>
    <name type="synonym">Donax arundinaceus</name>
    <dbReference type="NCBI Taxonomy" id="35708"/>
    <lineage>
        <taxon>Eukaryota</taxon>
        <taxon>Viridiplantae</taxon>
        <taxon>Streptophyta</taxon>
        <taxon>Embryophyta</taxon>
        <taxon>Tracheophyta</taxon>
        <taxon>Spermatophyta</taxon>
        <taxon>Magnoliopsida</taxon>
        <taxon>Liliopsida</taxon>
        <taxon>Poales</taxon>
        <taxon>Poaceae</taxon>
        <taxon>PACMAD clade</taxon>
        <taxon>Arundinoideae</taxon>
        <taxon>Arundineae</taxon>
        <taxon>Arundo</taxon>
    </lineage>
</organism>
<proteinExistence type="predicted"/>
<name>A0A0A9B1F6_ARUDO</name>